<dbReference type="EMBL" id="CP088295">
    <property type="protein sequence ID" value="UUY01765.1"/>
    <property type="molecule type" value="Genomic_DNA"/>
</dbReference>
<accession>A0ABY5PB91</accession>
<dbReference type="InterPro" id="IPR037401">
    <property type="entry name" value="SnoaL-like"/>
</dbReference>
<protein>
    <submittedName>
        <fullName evidence="2">Nuclear transport factor 2 family protein</fullName>
    </submittedName>
</protein>
<sequence>MLWTGFLREDADPAEPVRVVFVAADDQAAKEKVATLVRDMRFVAFDNGTLADARLRQLEDTPAWNRRLDVEQARSLFPDAPDSIDAGRVPHAAIGDVITAFLDALANRDFDAWGALWDRDGVMEFPYDPPGLPKTIRGRDAAVAYFRNALAAFGPFSFTVTDVHVAGDRRAVAEFVGTAELLATGRTYEQHYIAVFELGEAGLVGYREYRDADAYRRAALTE</sequence>
<dbReference type="RefSeq" id="WP_353862314.1">
    <property type="nucleotide sequence ID" value="NZ_CP088295.1"/>
</dbReference>
<evidence type="ECO:0000313" key="3">
    <source>
        <dbReference type="Proteomes" id="UP001058860"/>
    </source>
</evidence>
<dbReference type="Pfam" id="PF12680">
    <property type="entry name" value="SnoaL_2"/>
    <property type="match status" value="1"/>
</dbReference>
<gene>
    <name evidence="2" type="ORF">LRS13_13635</name>
</gene>
<evidence type="ECO:0000313" key="2">
    <source>
        <dbReference type="EMBL" id="UUY01765.1"/>
    </source>
</evidence>
<dbReference type="Proteomes" id="UP001058860">
    <property type="component" value="Chromosome"/>
</dbReference>
<name>A0ABY5PB91_9ACTN</name>
<reference evidence="3" key="1">
    <citation type="submission" date="2021-11" db="EMBL/GenBank/DDBJ databases">
        <title>Cultivation dependent microbiological survey of springs from the worlds oldest radium mine currently devoted to the extraction of radon-saturated water.</title>
        <authorList>
            <person name="Kapinusova G."/>
            <person name="Smrhova T."/>
            <person name="Strejcek M."/>
            <person name="Suman J."/>
            <person name="Jani K."/>
            <person name="Pajer P."/>
            <person name="Uhlik O."/>
        </authorList>
    </citation>
    <scope>NUCLEOTIDE SEQUENCE [LARGE SCALE GENOMIC DNA]</scope>
    <source>
        <strain evidence="3">J379</strain>
    </source>
</reference>
<dbReference type="InterPro" id="IPR032710">
    <property type="entry name" value="NTF2-like_dom_sf"/>
</dbReference>
<organism evidence="2 3">
    <name type="scientific">Svornostia abyssi</name>
    <dbReference type="NCBI Taxonomy" id="2898438"/>
    <lineage>
        <taxon>Bacteria</taxon>
        <taxon>Bacillati</taxon>
        <taxon>Actinomycetota</taxon>
        <taxon>Thermoleophilia</taxon>
        <taxon>Solirubrobacterales</taxon>
        <taxon>Baekduiaceae</taxon>
        <taxon>Svornostia</taxon>
    </lineage>
</organism>
<evidence type="ECO:0000259" key="1">
    <source>
        <dbReference type="Pfam" id="PF12680"/>
    </source>
</evidence>
<proteinExistence type="predicted"/>
<dbReference type="SUPFAM" id="SSF54427">
    <property type="entry name" value="NTF2-like"/>
    <property type="match status" value="1"/>
</dbReference>
<dbReference type="Gene3D" id="3.10.450.50">
    <property type="match status" value="1"/>
</dbReference>
<keyword evidence="3" id="KW-1185">Reference proteome</keyword>
<dbReference type="Gene3D" id="3.40.50.720">
    <property type="entry name" value="NAD(P)-binding Rossmann-like Domain"/>
    <property type="match status" value="1"/>
</dbReference>
<feature type="domain" description="SnoaL-like" evidence="1">
    <location>
        <begin position="99"/>
        <end position="203"/>
    </location>
</feature>